<keyword evidence="5" id="KW-1185">Reference proteome</keyword>
<name>A0ABN9RXL6_9DINO</name>
<feature type="region of interest" description="Disordered" evidence="2">
    <location>
        <begin position="41"/>
        <end position="64"/>
    </location>
</feature>
<proteinExistence type="predicted"/>
<keyword evidence="1" id="KW-0863">Zinc-finger</keyword>
<feature type="domain" description="CCHC-type" evidence="3">
    <location>
        <begin position="8"/>
        <end position="24"/>
    </location>
</feature>
<dbReference type="EMBL" id="CAUYUJ010008294">
    <property type="protein sequence ID" value="CAK0823500.1"/>
    <property type="molecule type" value="Genomic_DNA"/>
</dbReference>
<evidence type="ECO:0000256" key="1">
    <source>
        <dbReference type="PROSITE-ProRule" id="PRU00047"/>
    </source>
</evidence>
<evidence type="ECO:0000313" key="4">
    <source>
        <dbReference type="EMBL" id="CAK0823500.1"/>
    </source>
</evidence>
<evidence type="ECO:0000313" key="5">
    <source>
        <dbReference type="Proteomes" id="UP001189429"/>
    </source>
</evidence>
<reference evidence="4" key="1">
    <citation type="submission" date="2023-10" db="EMBL/GenBank/DDBJ databases">
        <authorList>
            <person name="Chen Y."/>
            <person name="Shah S."/>
            <person name="Dougan E. K."/>
            <person name="Thang M."/>
            <person name="Chan C."/>
        </authorList>
    </citation>
    <scope>NUCLEOTIDE SEQUENCE [LARGE SCALE GENOMIC DNA]</scope>
</reference>
<evidence type="ECO:0000259" key="3">
    <source>
        <dbReference type="PROSITE" id="PS50158"/>
    </source>
</evidence>
<sequence length="438" mass="48090">MAPSKRHRCSCCGKSGHTVATCPSPGAAVIKSLKAKISRLEKTSAKPRTGQLRASQPKSFKKLRRQRSKLYSAGHSEKRAIALQANLEKKTCSRGAEGSVAAREELVQAGFLARAPLRCPTCARGCLSDAPCSRARGGATNKDLLYFRCNDWGCHCYHGVMKFSKIPCKLIGQLSCVQLRSLLESYTDAAGQGSASARKAAKSAYCGYNVAHRLHRYLRGLEAGAGDKENESMQLGGEIEPIRNIEGDGALVRKIRVSSKSTTWRAEIAEAKKRTIAYLRLKACRAKKRSCKFVEPKRYMVHVRYVGLCERGGRVTAAPLPARVAPPGTAPPPEAQGEDLKSGNMNRLVRKKKVFLFSDGALAWSKIVEQRNKAGRNIALSAAMDSRWKYMKSHIPRTLKAAKGRAVNPELRTYIMSWQWRQNLACTGGALWESVASL</sequence>
<evidence type="ECO:0000256" key="2">
    <source>
        <dbReference type="SAM" id="MobiDB-lite"/>
    </source>
</evidence>
<gene>
    <name evidence="4" type="ORF">PCOR1329_LOCUS24190</name>
</gene>
<protein>
    <recommendedName>
        <fullName evidence="3">CCHC-type domain-containing protein</fullName>
    </recommendedName>
</protein>
<dbReference type="PROSITE" id="PS50158">
    <property type="entry name" value="ZF_CCHC"/>
    <property type="match status" value="1"/>
</dbReference>
<dbReference type="Proteomes" id="UP001189429">
    <property type="component" value="Unassembled WGS sequence"/>
</dbReference>
<dbReference type="InterPro" id="IPR001878">
    <property type="entry name" value="Znf_CCHC"/>
</dbReference>
<keyword evidence="1" id="KW-0862">Zinc</keyword>
<keyword evidence="1" id="KW-0479">Metal-binding</keyword>
<feature type="non-terminal residue" evidence="4">
    <location>
        <position position="438"/>
    </location>
</feature>
<accession>A0ABN9RXL6</accession>
<organism evidence="4 5">
    <name type="scientific">Prorocentrum cordatum</name>
    <dbReference type="NCBI Taxonomy" id="2364126"/>
    <lineage>
        <taxon>Eukaryota</taxon>
        <taxon>Sar</taxon>
        <taxon>Alveolata</taxon>
        <taxon>Dinophyceae</taxon>
        <taxon>Prorocentrales</taxon>
        <taxon>Prorocentraceae</taxon>
        <taxon>Prorocentrum</taxon>
    </lineage>
</organism>
<comment type="caution">
    <text evidence="4">The sequence shown here is derived from an EMBL/GenBank/DDBJ whole genome shotgun (WGS) entry which is preliminary data.</text>
</comment>
<feature type="region of interest" description="Disordered" evidence="2">
    <location>
        <begin position="320"/>
        <end position="341"/>
    </location>
</feature>